<dbReference type="GO" id="GO:0043810">
    <property type="term" value="F:ornithine-acyl [acyl carrier protein] N-acyltransferase activity"/>
    <property type="evidence" value="ECO:0007669"/>
    <property type="project" value="UniProtKB-EC"/>
</dbReference>
<evidence type="ECO:0000256" key="10">
    <source>
        <dbReference type="ARBA" id="ARBA00047785"/>
    </source>
</evidence>
<dbReference type="PANTHER" id="PTHR37323:SF1">
    <property type="entry name" value="L-ORNITHINE N(ALPHA)-ACYLTRANSFERASE"/>
    <property type="match status" value="1"/>
</dbReference>
<evidence type="ECO:0000313" key="11">
    <source>
        <dbReference type="EMBL" id="MBB4123911.1"/>
    </source>
</evidence>
<organism evidence="11 12">
    <name type="scientific">Martelella radicis</name>
    <dbReference type="NCBI Taxonomy" id="1397476"/>
    <lineage>
        <taxon>Bacteria</taxon>
        <taxon>Pseudomonadati</taxon>
        <taxon>Pseudomonadota</taxon>
        <taxon>Alphaproteobacteria</taxon>
        <taxon>Hyphomicrobiales</taxon>
        <taxon>Aurantimonadaceae</taxon>
        <taxon>Martelella</taxon>
    </lineage>
</organism>
<evidence type="ECO:0000256" key="2">
    <source>
        <dbReference type="ARBA" id="ARBA00022516"/>
    </source>
</evidence>
<dbReference type="Gene3D" id="3.40.630.30">
    <property type="match status" value="1"/>
</dbReference>
<dbReference type="EMBL" id="JACIDZ010000015">
    <property type="protein sequence ID" value="MBB4123911.1"/>
    <property type="molecule type" value="Genomic_DNA"/>
</dbReference>
<evidence type="ECO:0000256" key="6">
    <source>
        <dbReference type="ARBA" id="ARBA00038095"/>
    </source>
</evidence>
<comment type="caution">
    <text evidence="11">The sequence shown here is derived from an EMBL/GenBank/DDBJ whole genome shotgun (WGS) entry which is preliminary data.</text>
</comment>
<keyword evidence="2" id="KW-0444">Lipid biosynthesis</keyword>
<comment type="pathway">
    <text evidence="1">Lipid metabolism.</text>
</comment>
<evidence type="ECO:0000313" key="12">
    <source>
        <dbReference type="Proteomes" id="UP000530571"/>
    </source>
</evidence>
<sequence length="304" mass="33720">MTSKMNDPEHAMTMEALDLLQAAERAGAAPAVSTELLQEGILGRIGSLETRIARTPGEIEAAQAVRYRVFVEEMQARLPADAMRAKRDFDQWDEICDHLLVLDTKLDGDVEDQIVATYRLLRHEVAMEHGGFYSDAEYQTDKLVARHPDTRFMELGRSCVLPDYRSKRTVELLWQGNWAYALKHNIGVMFGCASFHGTDPAEHAMALSFLYHNARATGEWAVNARPELAVDMNLMSAEEASGRRALTGLPPLIKGYLRLGAMVGDGAVIDHAFNTTDVLVVLPISSISDRYLNYYGADAGRFAS</sequence>
<evidence type="ECO:0000256" key="3">
    <source>
        <dbReference type="ARBA" id="ARBA00022679"/>
    </source>
</evidence>
<dbReference type="GO" id="GO:0006629">
    <property type="term" value="P:lipid metabolic process"/>
    <property type="evidence" value="ECO:0007669"/>
    <property type="project" value="UniProtKB-KW"/>
</dbReference>
<dbReference type="SUPFAM" id="SSF55729">
    <property type="entry name" value="Acyl-CoA N-acyltransferases (Nat)"/>
    <property type="match status" value="1"/>
</dbReference>
<keyword evidence="3" id="KW-0808">Transferase</keyword>
<dbReference type="Pfam" id="PF13444">
    <property type="entry name" value="Acetyltransf_5"/>
    <property type="match status" value="1"/>
</dbReference>
<dbReference type="AlphaFoldDB" id="A0A7W6PBX5"/>
<keyword evidence="4" id="KW-0443">Lipid metabolism</keyword>
<dbReference type="InterPro" id="IPR016181">
    <property type="entry name" value="Acyl_CoA_acyltransferase"/>
</dbReference>
<dbReference type="Proteomes" id="UP000530571">
    <property type="component" value="Unassembled WGS sequence"/>
</dbReference>
<keyword evidence="12" id="KW-1185">Reference proteome</keyword>
<proteinExistence type="inferred from homology"/>
<reference evidence="11 12" key="1">
    <citation type="submission" date="2020-08" db="EMBL/GenBank/DDBJ databases">
        <title>Genomic Encyclopedia of Type Strains, Phase IV (KMG-IV): sequencing the most valuable type-strain genomes for metagenomic binning, comparative biology and taxonomic classification.</title>
        <authorList>
            <person name="Goeker M."/>
        </authorList>
    </citation>
    <scope>NUCLEOTIDE SEQUENCE [LARGE SCALE GENOMIC DNA]</scope>
    <source>
        <strain evidence="11 12">DSM 28101</strain>
    </source>
</reference>
<evidence type="ECO:0000256" key="4">
    <source>
        <dbReference type="ARBA" id="ARBA00023098"/>
    </source>
</evidence>
<accession>A0A7W6PBX5</accession>
<gene>
    <name evidence="11" type="ORF">GGR30_003860</name>
</gene>
<evidence type="ECO:0000256" key="5">
    <source>
        <dbReference type="ARBA" id="ARBA00023315"/>
    </source>
</evidence>
<evidence type="ECO:0000256" key="1">
    <source>
        <dbReference type="ARBA" id="ARBA00005189"/>
    </source>
</evidence>
<evidence type="ECO:0000256" key="8">
    <source>
        <dbReference type="ARBA" id="ARBA00039866"/>
    </source>
</evidence>
<protein>
    <recommendedName>
        <fullName evidence="8">L-ornithine N(alpha)-acyltransferase</fullName>
        <ecNumber evidence="7">2.3.2.30</ecNumber>
    </recommendedName>
</protein>
<name>A0A7W6PBX5_9HYPH</name>
<dbReference type="PANTHER" id="PTHR37323">
    <property type="entry name" value="GCN5-RELATED N-ACETYLTRANSFERASE"/>
    <property type="match status" value="1"/>
</dbReference>
<dbReference type="InterPro" id="IPR052351">
    <property type="entry name" value="Ornithine_N-alpha-AT"/>
</dbReference>
<evidence type="ECO:0000256" key="9">
    <source>
        <dbReference type="ARBA" id="ARBA00045724"/>
    </source>
</evidence>
<dbReference type="EC" id="2.3.2.30" evidence="7"/>
<comment type="function">
    <text evidence="9">Catalyzes the first step in the biosynthesis of ornithine lipids, which are phosphorus-free membrane lipids. Catalyzes the 3-hydroxyacyl-acyl carrier protein-dependent acylation of ornithine to form lyso-ornithine lipid (LOL).</text>
</comment>
<evidence type="ECO:0000256" key="7">
    <source>
        <dbReference type="ARBA" id="ARBA00039058"/>
    </source>
</evidence>
<keyword evidence="5" id="KW-0012">Acyltransferase</keyword>
<comment type="catalytic activity">
    <reaction evidence="10">
        <text>a (3R)-hydroxyacyl-[ACP] + L-ornithine = a lyso-ornithine lipid + holo-[ACP] + H(+)</text>
        <dbReference type="Rhea" id="RHEA:20633"/>
        <dbReference type="Rhea" id="RHEA-COMP:9685"/>
        <dbReference type="Rhea" id="RHEA-COMP:9945"/>
        <dbReference type="ChEBI" id="CHEBI:15378"/>
        <dbReference type="ChEBI" id="CHEBI:46911"/>
        <dbReference type="ChEBI" id="CHEBI:64479"/>
        <dbReference type="ChEBI" id="CHEBI:78827"/>
        <dbReference type="ChEBI" id="CHEBI:138482"/>
        <dbReference type="EC" id="2.3.2.30"/>
    </reaction>
    <physiologicalReaction direction="left-to-right" evidence="10">
        <dbReference type="Rhea" id="RHEA:20634"/>
    </physiologicalReaction>
</comment>
<comment type="similarity">
    <text evidence="6">Belongs to the acetyltransferase family. OlsB subfamily.</text>
</comment>